<evidence type="ECO:0000313" key="1">
    <source>
        <dbReference type="EMBL" id="ALM02441.1"/>
    </source>
</evidence>
<dbReference type="GeneID" id="26523004"/>
<sequence>MATQYGLSDYGFTIPSLDDLIADTKQTLIRTFGENFNTQANTIADKLTTIFNEREYQIILLAASIYSAQTLAGAEGIYLDELLSRRGVYRRGKTKSSGSVEMTVNNTVPYNMVYAQNTYTLDSGTFVLNDDTTLAGNILAQKILNKDWVVGTYSFQINNQNTGTTSQTTLQLTNKTPNSSQLNTFMASVKSFIVNNTSELNNDRIIIDSQNGALYIGYDTNLEMIGLNSRVDFRTSPIVGERTITMDVVAVEAGELSREKNTVTSISPTPGGFISLNNMNAFTEGTDVETDTEYKVRASNTTASSAAATRPAVVSAVLGVSGVSKVKIFSNNTGTTDQNGIPPYKFETVVYGGSTEDISKALYNSIALSNATYGNVFYDVPTEDNQTERIYHSKAQARDLAIRVRYKGKVLSTTEQDTIKSALKGVIDPLNIADTLYNIQLVSAVGSSISAGRFTQLYVDVKNVGDPDTSYTTSDVVAGMDEVFSIDTDNITFLQII</sequence>
<reference evidence="1 2" key="1">
    <citation type="submission" date="2015-10" db="EMBL/GenBank/DDBJ databases">
        <title>Complete genome sequence of Klebsiella pneumoniae bacteriophage vB_KpnM_KB57.</title>
        <authorList>
            <person name="Volozhantsev N.V."/>
            <person name="Popova A.V."/>
            <person name="Krasilnikova V.M."/>
            <person name="Bogun A.G."/>
        </authorList>
    </citation>
    <scope>NUCLEOTIDE SEQUENCE [LARGE SCALE GENOMIC DNA]</scope>
</reference>
<dbReference type="EMBL" id="KT934943">
    <property type="protein sequence ID" value="ALM02441.1"/>
    <property type="molecule type" value="Genomic_DNA"/>
</dbReference>
<dbReference type="Proteomes" id="UP000203990">
    <property type="component" value="Segment"/>
</dbReference>
<keyword evidence="2" id="KW-1185">Reference proteome</keyword>
<name>A0A0S1RUU1_9CAUD</name>
<gene>
    <name evidence="1" type="ORF">KB57_048</name>
</gene>
<proteinExistence type="predicted"/>
<dbReference type="RefSeq" id="YP_009187661.1">
    <property type="nucleotide sequence ID" value="NC_028659.1"/>
</dbReference>
<dbReference type="KEGG" id="vg:26523004"/>
<organism evidence="1 2">
    <name type="scientific">Klebsiella phage vB_KpnM_KB57</name>
    <dbReference type="NCBI Taxonomy" id="1719140"/>
    <lineage>
        <taxon>Viruses</taxon>
        <taxon>Duplodnaviria</taxon>
        <taxon>Heunggongvirae</taxon>
        <taxon>Uroviricota</taxon>
        <taxon>Caudoviricetes</taxon>
        <taxon>Vequintavirinae</taxon>
        <taxon>Mydovirus</taxon>
        <taxon>Mydovirus KB57</taxon>
    </lineage>
</organism>
<evidence type="ECO:0000313" key="2">
    <source>
        <dbReference type="Proteomes" id="UP000203990"/>
    </source>
</evidence>
<accession>A0A0S1RUU1</accession>
<protein>
    <submittedName>
        <fullName evidence="1">Putative baseplate component</fullName>
    </submittedName>
</protein>
<dbReference type="OrthoDB" id="2025at10239"/>